<feature type="compositionally biased region" description="Pro residues" evidence="1">
    <location>
        <begin position="135"/>
        <end position="157"/>
    </location>
</feature>
<dbReference type="Proteomes" id="UP001147746">
    <property type="component" value="Unassembled WGS sequence"/>
</dbReference>
<gene>
    <name evidence="2" type="ORF">N7476_006660</name>
</gene>
<dbReference type="EMBL" id="JAPZBO010000005">
    <property type="protein sequence ID" value="KAJ5316353.1"/>
    <property type="molecule type" value="Genomic_DNA"/>
</dbReference>
<feature type="compositionally biased region" description="Low complexity" evidence="1">
    <location>
        <begin position="87"/>
        <end position="98"/>
    </location>
</feature>
<evidence type="ECO:0000313" key="2">
    <source>
        <dbReference type="EMBL" id="KAJ5316353.1"/>
    </source>
</evidence>
<organism evidence="2 3">
    <name type="scientific">Penicillium atrosanguineum</name>
    <dbReference type="NCBI Taxonomy" id="1132637"/>
    <lineage>
        <taxon>Eukaryota</taxon>
        <taxon>Fungi</taxon>
        <taxon>Dikarya</taxon>
        <taxon>Ascomycota</taxon>
        <taxon>Pezizomycotina</taxon>
        <taxon>Eurotiomycetes</taxon>
        <taxon>Eurotiomycetidae</taxon>
        <taxon>Eurotiales</taxon>
        <taxon>Aspergillaceae</taxon>
        <taxon>Penicillium</taxon>
    </lineage>
</organism>
<keyword evidence="3" id="KW-1185">Reference proteome</keyword>
<evidence type="ECO:0000313" key="3">
    <source>
        <dbReference type="Proteomes" id="UP001147746"/>
    </source>
</evidence>
<evidence type="ECO:0000256" key="1">
    <source>
        <dbReference type="SAM" id="MobiDB-lite"/>
    </source>
</evidence>
<sequence length="345" mass="37642">MDILVHVSAPSSISDDARYRVQAAAIRAMMQPTAGSEGQAQVQVESVAAVPCLPADPFAPEPETQAIAAEAPTQIGTSISSLDHSPDSIISVIPDSQPTQAPLQREDPEPLDPLLPPPSKRRRSEVLQCTSVTPAPAPALPRLSPSPSPCPSSIPPPISTGSHSDYTLFTQLPVEIRPPPPPISTSPFTTHITPTLCMLVDRLNPARIYKPIRQVRVLDTLERGYWVVQIPIRPDPPAGTIGARGESCWNGELFARFWGFLSVFIGQEGRAGWGVWCILERVEDQGLGLGLEEGRDEVVVRLKVYAWGEVAMHIYLLLFLASERRVKGMGARWLDPREEVVIEMP</sequence>
<reference evidence="2" key="2">
    <citation type="journal article" date="2023" name="IMA Fungus">
        <title>Comparative genomic study of the Penicillium genus elucidates a diverse pangenome and 15 lateral gene transfer events.</title>
        <authorList>
            <person name="Petersen C."/>
            <person name="Sorensen T."/>
            <person name="Nielsen M.R."/>
            <person name="Sondergaard T.E."/>
            <person name="Sorensen J.L."/>
            <person name="Fitzpatrick D.A."/>
            <person name="Frisvad J.C."/>
            <person name="Nielsen K.L."/>
        </authorList>
    </citation>
    <scope>NUCLEOTIDE SEQUENCE</scope>
    <source>
        <strain evidence="2">IBT 21472</strain>
    </source>
</reference>
<dbReference type="AlphaFoldDB" id="A0A9W9U584"/>
<reference evidence="2" key="1">
    <citation type="submission" date="2022-12" db="EMBL/GenBank/DDBJ databases">
        <authorList>
            <person name="Petersen C."/>
        </authorList>
    </citation>
    <scope>NUCLEOTIDE SEQUENCE</scope>
    <source>
        <strain evidence="2">IBT 21472</strain>
    </source>
</reference>
<protein>
    <submittedName>
        <fullName evidence="2">Acetamidase</fullName>
    </submittedName>
</protein>
<comment type="caution">
    <text evidence="2">The sequence shown here is derived from an EMBL/GenBank/DDBJ whole genome shotgun (WGS) entry which is preliminary data.</text>
</comment>
<name>A0A9W9U584_9EURO</name>
<feature type="region of interest" description="Disordered" evidence="1">
    <location>
        <begin position="77"/>
        <end position="157"/>
    </location>
</feature>
<proteinExistence type="predicted"/>
<accession>A0A9W9U584</accession>